<reference evidence="7" key="2">
    <citation type="submission" date="2025-08" db="UniProtKB">
        <authorList>
            <consortium name="RefSeq"/>
        </authorList>
    </citation>
    <scope>IDENTIFICATION</scope>
    <source>
        <tissue evidence="7">Leaf</tissue>
    </source>
</reference>
<feature type="region of interest" description="Disordered" evidence="5">
    <location>
        <begin position="1"/>
        <end position="79"/>
    </location>
</feature>
<dbReference type="Pfam" id="PF08597">
    <property type="entry name" value="eIF3_subunit"/>
    <property type="match status" value="1"/>
</dbReference>
<keyword evidence="2 4" id="KW-0396">Initiation factor</keyword>
<organism evidence="6 7">
    <name type="scientific">Camelina sativa</name>
    <name type="common">False flax</name>
    <name type="synonym">Myagrum sativum</name>
    <dbReference type="NCBI Taxonomy" id="90675"/>
    <lineage>
        <taxon>Eukaryota</taxon>
        <taxon>Viridiplantae</taxon>
        <taxon>Streptophyta</taxon>
        <taxon>Embryophyta</taxon>
        <taxon>Tracheophyta</taxon>
        <taxon>Spermatophyta</taxon>
        <taxon>Magnoliopsida</taxon>
        <taxon>eudicotyledons</taxon>
        <taxon>Gunneridae</taxon>
        <taxon>Pentapetalae</taxon>
        <taxon>rosids</taxon>
        <taxon>malvids</taxon>
        <taxon>Brassicales</taxon>
        <taxon>Brassicaceae</taxon>
        <taxon>Camelineae</taxon>
        <taxon>Camelina</taxon>
    </lineage>
</organism>
<dbReference type="RefSeq" id="XP_010511529.1">
    <property type="nucleotide sequence ID" value="XM_010513227.2"/>
</dbReference>
<comment type="subcellular location">
    <subcellularLocation>
        <location evidence="4">Cytoplasm</location>
    </subcellularLocation>
</comment>
<dbReference type="InterPro" id="IPR013906">
    <property type="entry name" value="eIF3j"/>
</dbReference>
<feature type="compositionally biased region" description="Acidic residues" evidence="5">
    <location>
        <begin position="23"/>
        <end position="42"/>
    </location>
</feature>
<comment type="similarity">
    <text evidence="4">Belongs to the eIF-3 subunit J family.</text>
</comment>
<feature type="compositionally biased region" description="Basic and acidic residues" evidence="5">
    <location>
        <begin position="51"/>
        <end position="79"/>
    </location>
</feature>
<evidence type="ECO:0000256" key="1">
    <source>
        <dbReference type="ARBA" id="ARBA00022490"/>
    </source>
</evidence>
<comment type="subunit">
    <text evidence="4">Component of the eukaryotic translation initiation factor 3 (eIF-3) complex.</text>
</comment>
<keyword evidence="3 4" id="KW-0648">Protein biosynthesis</keyword>
<evidence type="ECO:0000313" key="7">
    <source>
        <dbReference type="RefSeq" id="XP_010511529.1"/>
    </source>
</evidence>
<dbReference type="Gene3D" id="1.10.246.60">
    <property type="entry name" value="Eukaryotic translation initiation factor 3 like domains"/>
    <property type="match status" value="1"/>
</dbReference>
<protein>
    <recommendedName>
        <fullName evidence="4">Eukaryotic translation initiation factor 3 subunit J</fullName>
        <shortName evidence="4">eIF3j</shortName>
    </recommendedName>
</protein>
<evidence type="ECO:0000256" key="4">
    <source>
        <dbReference type="HAMAP-Rule" id="MF_03009"/>
    </source>
</evidence>
<dbReference type="GeneID" id="104787622"/>
<dbReference type="PANTHER" id="PTHR21681">
    <property type="entry name" value="EUKARYOTIC TRANSLATION INITIATION FACTOR 3 SUBUNIT J"/>
    <property type="match status" value="1"/>
</dbReference>
<evidence type="ECO:0000256" key="3">
    <source>
        <dbReference type="ARBA" id="ARBA00022917"/>
    </source>
</evidence>
<dbReference type="Proteomes" id="UP000694864">
    <property type="component" value="Chromosome 5"/>
</dbReference>
<comment type="function">
    <text evidence="4">Component of the eukaryotic translation initiation factor 3 (eIF-3) complex, which is involved in protein synthesis of a specialized repertoire of mRNAs and, together with other initiation factors, stimulates binding of mRNA and methionyl-tRNAi to the 40S ribosome. The eIF-3 complex specifically targets and initiates translation of a subset of mRNAs involved in cell proliferation.</text>
</comment>
<evidence type="ECO:0000256" key="5">
    <source>
        <dbReference type="SAM" id="MobiDB-lite"/>
    </source>
</evidence>
<name>A0ABM0Z7K0_CAMSA</name>
<accession>A0ABM0Z7K0</accession>
<proteinExistence type="inferred from homology"/>
<dbReference type="HAMAP" id="MF_03009">
    <property type="entry name" value="eIF3j"/>
    <property type="match status" value="1"/>
</dbReference>
<evidence type="ECO:0000313" key="6">
    <source>
        <dbReference type="Proteomes" id="UP000694864"/>
    </source>
</evidence>
<sequence length="224" mass="25330">MDDWEDEQIAPLPAKVELKSKWDDEDVDEDEIKDSWEDDDEPALPPVVKPAPEKAPKKTVEKKGKAVEVPKETPKEESLDPIAEKLRQQRLVEEADYRSTAELFGVKDEGKRKSLDMFIPKSESDFVEYAEMISHKIKPYEKSYHYIALLKAIMRLSLTNMKAADVKDVASSITAITNEKLKAEKEAAAGKKKTGGKKKQLIVDKPNDDLVAGPYDAMDDFDFM</sequence>
<gene>
    <name evidence="7" type="primary">LOC104787622</name>
</gene>
<dbReference type="PANTHER" id="PTHR21681:SF0">
    <property type="entry name" value="EUKARYOTIC TRANSLATION INITIATION FACTOR 3 SUBUNIT J"/>
    <property type="match status" value="1"/>
</dbReference>
<evidence type="ECO:0000256" key="2">
    <source>
        <dbReference type="ARBA" id="ARBA00022540"/>
    </source>
</evidence>
<dbReference type="InterPro" id="IPR023194">
    <property type="entry name" value="eIF3-like_dom_sf"/>
</dbReference>
<keyword evidence="6" id="KW-1185">Reference proteome</keyword>
<keyword evidence="1 4" id="KW-0963">Cytoplasm</keyword>
<reference evidence="6" key="1">
    <citation type="journal article" date="2014" name="Nat. Commun.">
        <title>The emerging biofuel crop Camelina sativa retains a highly undifferentiated hexaploid genome structure.</title>
        <authorList>
            <person name="Kagale S."/>
            <person name="Koh C."/>
            <person name="Nixon J."/>
            <person name="Bollina V."/>
            <person name="Clarke W.E."/>
            <person name="Tuteja R."/>
            <person name="Spillane C."/>
            <person name="Robinson S.J."/>
            <person name="Links M.G."/>
            <person name="Clarke C."/>
            <person name="Higgins E.E."/>
            <person name="Huebert T."/>
            <person name="Sharpe A.G."/>
            <person name="Parkin I.A."/>
        </authorList>
    </citation>
    <scope>NUCLEOTIDE SEQUENCE [LARGE SCALE GENOMIC DNA]</scope>
    <source>
        <strain evidence="6">cv. DH55</strain>
    </source>
</reference>